<dbReference type="EMBL" id="LHQQ01000053">
    <property type="protein sequence ID" value="KOS44885.1"/>
    <property type="molecule type" value="Genomic_DNA"/>
</dbReference>
<dbReference type="Proteomes" id="UP000037696">
    <property type="component" value="Unassembled WGS sequence"/>
</dbReference>
<gene>
    <name evidence="1" type="ORF">ACN38_g4219</name>
</gene>
<sequence length="94" mass="10376">MTEEISSRNMLGIRNCKAERYRGFEVILFAIRDFCRTSDETAVLSESYQGYCGYQSYTSVAPGIIIADLSGPGSIQGCRSSALVVMRPKGRLLL</sequence>
<protein>
    <submittedName>
        <fullName evidence="1">Uncharacterized protein</fullName>
    </submittedName>
</protein>
<accession>A0A0M9WHB6</accession>
<evidence type="ECO:0000313" key="1">
    <source>
        <dbReference type="EMBL" id="KOS44885.1"/>
    </source>
</evidence>
<organism evidence="1 2">
    <name type="scientific">Penicillium nordicum</name>
    <dbReference type="NCBI Taxonomy" id="229535"/>
    <lineage>
        <taxon>Eukaryota</taxon>
        <taxon>Fungi</taxon>
        <taxon>Dikarya</taxon>
        <taxon>Ascomycota</taxon>
        <taxon>Pezizomycotina</taxon>
        <taxon>Eurotiomycetes</taxon>
        <taxon>Eurotiomycetidae</taxon>
        <taxon>Eurotiales</taxon>
        <taxon>Aspergillaceae</taxon>
        <taxon>Penicillium</taxon>
    </lineage>
</organism>
<keyword evidence="2" id="KW-1185">Reference proteome</keyword>
<comment type="caution">
    <text evidence="1">The sequence shown here is derived from an EMBL/GenBank/DDBJ whole genome shotgun (WGS) entry which is preliminary data.</text>
</comment>
<dbReference type="AlphaFoldDB" id="A0A0M9WHB6"/>
<evidence type="ECO:0000313" key="2">
    <source>
        <dbReference type="Proteomes" id="UP000037696"/>
    </source>
</evidence>
<name>A0A0M9WHB6_9EURO</name>
<reference evidence="1 2" key="1">
    <citation type="submission" date="2015-08" db="EMBL/GenBank/DDBJ databases">
        <title>Genome sequencing of Penicillium nordicum.</title>
        <authorList>
            <person name="Nguyen H.D."/>
            <person name="Seifert K.A."/>
        </authorList>
    </citation>
    <scope>NUCLEOTIDE SEQUENCE [LARGE SCALE GENOMIC DNA]</scope>
    <source>
        <strain evidence="1 2">DAOMC 185683</strain>
    </source>
</reference>
<proteinExistence type="predicted"/>